<name>A0A6A6GB67_9PEZI</name>
<feature type="transmembrane region" description="Helical" evidence="7">
    <location>
        <begin position="233"/>
        <end position="252"/>
    </location>
</feature>
<gene>
    <name evidence="9" type="ORF">BDZ85DRAFT_236635</name>
</gene>
<feature type="transmembrane region" description="Helical" evidence="7">
    <location>
        <begin position="145"/>
        <end position="167"/>
    </location>
</feature>
<evidence type="ECO:0000256" key="1">
    <source>
        <dbReference type="ARBA" id="ARBA00004141"/>
    </source>
</evidence>
<dbReference type="EMBL" id="ML992507">
    <property type="protein sequence ID" value="KAF2222848.1"/>
    <property type="molecule type" value="Genomic_DNA"/>
</dbReference>
<dbReference type="InterPro" id="IPR049326">
    <property type="entry name" value="Rhodopsin_dom_fungi"/>
</dbReference>
<dbReference type="Pfam" id="PF20684">
    <property type="entry name" value="Fung_rhodopsin"/>
    <property type="match status" value="1"/>
</dbReference>
<evidence type="ECO:0000256" key="4">
    <source>
        <dbReference type="ARBA" id="ARBA00023136"/>
    </source>
</evidence>
<dbReference type="AlphaFoldDB" id="A0A6A6GB67"/>
<keyword evidence="4 7" id="KW-0472">Membrane</keyword>
<dbReference type="InterPro" id="IPR052337">
    <property type="entry name" value="SAT4-like"/>
</dbReference>
<reference evidence="10" key="1">
    <citation type="journal article" date="2020" name="Stud. Mycol.">
        <title>101 Dothideomycetes genomes: A test case for predicting lifestyles and emergence of pathogens.</title>
        <authorList>
            <person name="Haridas S."/>
            <person name="Albert R."/>
            <person name="Binder M."/>
            <person name="Bloem J."/>
            <person name="LaButti K."/>
            <person name="Salamov A."/>
            <person name="Andreopoulos B."/>
            <person name="Baker S."/>
            <person name="Barry K."/>
            <person name="Bills G."/>
            <person name="Bluhm B."/>
            <person name="Cannon C."/>
            <person name="Castanera R."/>
            <person name="Culley D."/>
            <person name="Daum C."/>
            <person name="Ezra D."/>
            <person name="Gonzalez J."/>
            <person name="Henrissat B."/>
            <person name="Kuo A."/>
            <person name="Liang C."/>
            <person name="Lipzen A."/>
            <person name="Lutzoni F."/>
            <person name="Magnuson J."/>
            <person name="Mondo S."/>
            <person name="Nolan M."/>
            <person name="Ohm R."/>
            <person name="Pangilinan J."/>
            <person name="Park H.-J."/>
            <person name="Ramirez L."/>
            <person name="Alfaro M."/>
            <person name="Sun H."/>
            <person name="Tritt A."/>
            <person name="Yoshinaga Y."/>
            <person name="Zwiers L.-H."/>
            <person name="Turgeon B."/>
            <person name="Goodwin S."/>
            <person name="Spatafora J."/>
            <person name="Crous P."/>
            <person name="Grigoriev I."/>
        </authorList>
    </citation>
    <scope>NUCLEOTIDE SEQUENCE [LARGE SCALE GENOMIC DNA]</scope>
    <source>
        <strain evidence="10">CECT 20119</strain>
    </source>
</reference>
<evidence type="ECO:0000313" key="9">
    <source>
        <dbReference type="EMBL" id="KAF2222848.1"/>
    </source>
</evidence>
<feature type="transmembrane region" description="Helical" evidence="7">
    <location>
        <begin position="381"/>
        <end position="400"/>
    </location>
</feature>
<accession>A0A6A6GB67</accession>
<comment type="subcellular location">
    <subcellularLocation>
        <location evidence="1">Membrane</location>
        <topology evidence="1">Multi-pass membrane protein</topology>
    </subcellularLocation>
</comment>
<evidence type="ECO:0000313" key="10">
    <source>
        <dbReference type="Proteomes" id="UP000799538"/>
    </source>
</evidence>
<evidence type="ECO:0000259" key="8">
    <source>
        <dbReference type="Pfam" id="PF20684"/>
    </source>
</evidence>
<feature type="transmembrane region" description="Helical" evidence="7">
    <location>
        <begin position="258"/>
        <end position="283"/>
    </location>
</feature>
<feature type="transmembrane region" description="Helical" evidence="7">
    <location>
        <begin position="341"/>
        <end position="361"/>
    </location>
</feature>
<evidence type="ECO:0000256" key="7">
    <source>
        <dbReference type="SAM" id="Phobius"/>
    </source>
</evidence>
<proteinExistence type="inferred from homology"/>
<evidence type="ECO:0000256" key="5">
    <source>
        <dbReference type="ARBA" id="ARBA00038359"/>
    </source>
</evidence>
<keyword evidence="3 7" id="KW-1133">Transmembrane helix</keyword>
<feature type="domain" description="Rhodopsin" evidence="8">
    <location>
        <begin position="164"/>
        <end position="405"/>
    </location>
</feature>
<dbReference type="Proteomes" id="UP000799538">
    <property type="component" value="Unassembled WGS sequence"/>
</dbReference>
<feature type="region of interest" description="Disordered" evidence="6">
    <location>
        <begin position="517"/>
        <end position="550"/>
    </location>
</feature>
<feature type="compositionally biased region" description="Polar residues" evidence="6">
    <location>
        <begin position="443"/>
        <end position="458"/>
    </location>
</feature>
<dbReference type="GO" id="GO:0016020">
    <property type="term" value="C:membrane"/>
    <property type="evidence" value="ECO:0007669"/>
    <property type="project" value="UniProtKB-SubCell"/>
</dbReference>
<evidence type="ECO:0000256" key="6">
    <source>
        <dbReference type="SAM" id="MobiDB-lite"/>
    </source>
</evidence>
<sequence length="550" mass="60617">MCCVSCSSYREMKPSRSTSTSVHKASQRYSTSTLLLSAIVLPEEQVRPALLEGLFAWSWTKIVRRACRTLDFDFLGSNHVLSHTICERAGLLAPTTLLHRILLRRNPTLLVTMADSGSGAAPSGPPPSVIPPGVDLNNLGDRQHILIAMMIFFSALTLIFVIWRLAVTFYIKRRGSLSDGLIVIAMALNITANIHTILSTYHGQGFHSYDPTISYEDLVECLRLIWYAQWGNIWSMFFLKASISAYLLQLNFSPKYRAIIWCSVAMIMVCNFIFPTITLFGACRPISHRWNKMQDGQCWPPIVDSISGYQQSVANIITDVVYSAAPLVYLSSVQLPKSTQWGLRAVFLFGLIGTGCSIAKLTQLHFLSTSSDFLWDAVDLTLWSVAEVGIGIFAACLPPLRSFFNKLLRRLFPTTLTGSRSKTHQLYGRSFEMNKRVCVNASASAPQEDSSSERSILQDSGGADVTRGGITVQDKDCIVKTVNVNVQGEGGVEGQGYRDEFRSPRNTQFGAFHRPGPGYAANGHGHGRQGSDVPLAHLGVRPGRGSPENV</sequence>
<dbReference type="OrthoDB" id="4682787at2759"/>
<dbReference type="PANTHER" id="PTHR33048">
    <property type="entry name" value="PTH11-LIKE INTEGRAL MEMBRANE PROTEIN (AFU_ORTHOLOGUE AFUA_5G11245)"/>
    <property type="match status" value="1"/>
</dbReference>
<organism evidence="9 10">
    <name type="scientific">Elsinoe ampelina</name>
    <dbReference type="NCBI Taxonomy" id="302913"/>
    <lineage>
        <taxon>Eukaryota</taxon>
        <taxon>Fungi</taxon>
        <taxon>Dikarya</taxon>
        <taxon>Ascomycota</taxon>
        <taxon>Pezizomycotina</taxon>
        <taxon>Dothideomycetes</taxon>
        <taxon>Dothideomycetidae</taxon>
        <taxon>Myriangiales</taxon>
        <taxon>Elsinoaceae</taxon>
        <taxon>Elsinoe</taxon>
    </lineage>
</organism>
<dbReference type="PANTHER" id="PTHR33048:SF163">
    <property type="entry name" value="INTEGRAL MEMBRANE PROTEIN (AFU_ORTHOLOGUE AFUA_8G05510)"/>
    <property type="match status" value="1"/>
</dbReference>
<keyword evidence="2 7" id="KW-0812">Transmembrane</keyword>
<feature type="region of interest" description="Disordered" evidence="6">
    <location>
        <begin position="443"/>
        <end position="463"/>
    </location>
</feature>
<keyword evidence="10" id="KW-1185">Reference proteome</keyword>
<comment type="similarity">
    <text evidence="5">Belongs to the SAT4 family.</text>
</comment>
<protein>
    <recommendedName>
        <fullName evidence="8">Rhodopsin domain-containing protein</fullName>
    </recommendedName>
</protein>
<evidence type="ECO:0000256" key="3">
    <source>
        <dbReference type="ARBA" id="ARBA00022989"/>
    </source>
</evidence>
<evidence type="ECO:0000256" key="2">
    <source>
        <dbReference type="ARBA" id="ARBA00022692"/>
    </source>
</evidence>